<protein>
    <submittedName>
        <fullName evidence="2">Sugar kinase of the NBD/HSP70 family, may contain an N-terminal HTH domain</fullName>
    </submittedName>
</protein>
<organism evidence="2 3">
    <name type="scientific">Hespellia stercorisuis DSM 15480</name>
    <dbReference type="NCBI Taxonomy" id="1121950"/>
    <lineage>
        <taxon>Bacteria</taxon>
        <taxon>Bacillati</taxon>
        <taxon>Bacillota</taxon>
        <taxon>Clostridia</taxon>
        <taxon>Lachnospirales</taxon>
        <taxon>Lachnospiraceae</taxon>
        <taxon>Hespellia</taxon>
    </lineage>
</organism>
<evidence type="ECO:0000313" key="3">
    <source>
        <dbReference type="Proteomes" id="UP000184301"/>
    </source>
</evidence>
<evidence type="ECO:0000256" key="1">
    <source>
        <dbReference type="ARBA" id="ARBA00006479"/>
    </source>
</evidence>
<keyword evidence="2" id="KW-0418">Kinase</keyword>
<proteinExistence type="inferred from homology"/>
<dbReference type="CDD" id="cd24152">
    <property type="entry name" value="ASKHA_NBD_ROK-like"/>
    <property type="match status" value="1"/>
</dbReference>
<dbReference type="OrthoDB" id="9795247at2"/>
<dbReference type="RefSeq" id="WP_073109778.1">
    <property type="nucleotide sequence ID" value="NZ_FQZY01000028.1"/>
</dbReference>
<dbReference type="GO" id="GO:0016301">
    <property type="term" value="F:kinase activity"/>
    <property type="evidence" value="ECO:0007669"/>
    <property type="project" value="UniProtKB-KW"/>
</dbReference>
<evidence type="ECO:0000313" key="2">
    <source>
        <dbReference type="EMBL" id="SHK06740.1"/>
    </source>
</evidence>
<dbReference type="InterPro" id="IPR000600">
    <property type="entry name" value="ROK"/>
</dbReference>
<reference evidence="2 3" key="1">
    <citation type="submission" date="2016-11" db="EMBL/GenBank/DDBJ databases">
        <authorList>
            <person name="Jaros S."/>
            <person name="Januszkiewicz K."/>
            <person name="Wedrychowicz H."/>
        </authorList>
    </citation>
    <scope>NUCLEOTIDE SEQUENCE [LARGE SCALE GENOMIC DNA]</scope>
    <source>
        <strain evidence="2 3">DSM 15480</strain>
    </source>
</reference>
<dbReference type="PANTHER" id="PTHR18964">
    <property type="entry name" value="ROK (REPRESSOR, ORF, KINASE) FAMILY"/>
    <property type="match status" value="1"/>
</dbReference>
<dbReference type="STRING" id="1121950.SAMN02745243_02108"/>
<dbReference type="SUPFAM" id="SSF53067">
    <property type="entry name" value="Actin-like ATPase domain"/>
    <property type="match status" value="1"/>
</dbReference>
<dbReference type="PANTHER" id="PTHR18964:SF170">
    <property type="entry name" value="SUGAR KINASE"/>
    <property type="match status" value="1"/>
</dbReference>
<dbReference type="Pfam" id="PF00480">
    <property type="entry name" value="ROK"/>
    <property type="match status" value="1"/>
</dbReference>
<dbReference type="Gene3D" id="3.30.420.40">
    <property type="match status" value="2"/>
</dbReference>
<dbReference type="Proteomes" id="UP000184301">
    <property type="component" value="Unassembled WGS sequence"/>
</dbReference>
<keyword evidence="3" id="KW-1185">Reference proteome</keyword>
<sequence>MKQYFAVDIGGTAVKWAVITEDNQIQKKGEFATPYDGAEALVEAVARTLEAQEETFTGIGVSVPGTVPNDPDGIIYGGGVLTFLDKVPFGKMLGERCNLPCAVENDGKSCALGEYSAGALQGSHTGIVLVLGTGIGGGIVIDGKIFKGAHSFAGEFSFICADPEVGLMEGNEFGKSCGWKTGLQTLILKEKQLSLDTEADGKQLFEWINSGDEAAMRGLRSFCRRLALQINNLQVILDPEVVAIGGGISTQPVLFRVLKEEMDLMYEKTPWKHIPVPKVVKCEHGNDANLLGAVYQCMKKMQEK</sequence>
<gene>
    <name evidence="2" type="ORF">SAMN02745243_02108</name>
</gene>
<dbReference type="EMBL" id="FQZY01000028">
    <property type="protein sequence ID" value="SHK06740.1"/>
    <property type="molecule type" value="Genomic_DNA"/>
</dbReference>
<keyword evidence="2" id="KW-0808">Transferase</keyword>
<comment type="similarity">
    <text evidence="1">Belongs to the ROK (NagC/XylR) family.</text>
</comment>
<name>A0A1M6PFR1_9FIRM</name>
<dbReference type="AlphaFoldDB" id="A0A1M6PFR1"/>
<accession>A0A1M6PFR1</accession>
<dbReference type="InterPro" id="IPR043129">
    <property type="entry name" value="ATPase_NBD"/>
</dbReference>